<dbReference type="SUPFAM" id="SSF53756">
    <property type="entry name" value="UDP-Glycosyltransferase/glycogen phosphorylase"/>
    <property type="match status" value="1"/>
</dbReference>
<dbReference type="InterPro" id="IPR050481">
    <property type="entry name" value="UDP-glycosyltransf_plant"/>
</dbReference>
<comment type="similarity">
    <text evidence="1">Belongs to the UDP-glycosyltransferase family.</text>
</comment>
<name>A0A8X7VFZ3_BRACI</name>
<dbReference type="Proteomes" id="UP000886595">
    <property type="component" value="Unassembled WGS sequence"/>
</dbReference>
<dbReference type="PANTHER" id="PTHR48049">
    <property type="entry name" value="GLYCOSYLTRANSFERASE"/>
    <property type="match status" value="1"/>
</dbReference>
<proteinExistence type="inferred from homology"/>
<evidence type="ECO:0000256" key="1">
    <source>
        <dbReference type="ARBA" id="ARBA00009995"/>
    </source>
</evidence>
<reference evidence="2 3" key="1">
    <citation type="submission" date="2020-02" db="EMBL/GenBank/DDBJ databases">
        <authorList>
            <person name="Ma Q."/>
            <person name="Huang Y."/>
            <person name="Song X."/>
            <person name="Pei D."/>
        </authorList>
    </citation>
    <scope>NUCLEOTIDE SEQUENCE [LARGE SCALE GENOMIC DNA]</scope>
    <source>
        <strain evidence="2">Sxm20200214</strain>
        <tissue evidence="2">Leaf</tissue>
    </source>
</reference>
<sequence length="102" mass="11403">MNDCQIVLLPYLADQVLNTRLLTDELEVSVEVPREKTGWFSKESLSAAVTSVMDKDSEIGNLARRNHSKLKEVVVSPGLLTGYTDNFVDTLENLLLKEINLP</sequence>
<dbReference type="PANTHER" id="PTHR48049:SF91">
    <property type="entry name" value="UDP-GLYCOSYLTRANSFERASE 79B7-RELATED"/>
    <property type="match status" value="1"/>
</dbReference>
<evidence type="ECO:0000313" key="3">
    <source>
        <dbReference type="Proteomes" id="UP000886595"/>
    </source>
</evidence>
<dbReference type="Gene3D" id="3.40.50.2000">
    <property type="entry name" value="Glycogen Phosphorylase B"/>
    <property type="match status" value="1"/>
</dbReference>
<dbReference type="OrthoDB" id="5835829at2759"/>
<organism evidence="2 3">
    <name type="scientific">Brassica carinata</name>
    <name type="common">Ethiopian mustard</name>
    <name type="synonym">Abyssinian cabbage</name>
    <dbReference type="NCBI Taxonomy" id="52824"/>
    <lineage>
        <taxon>Eukaryota</taxon>
        <taxon>Viridiplantae</taxon>
        <taxon>Streptophyta</taxon>
        <taxon>Embryophyta</taxon>
        <taxon>Tracheophyta</taxon>
        <taxon>Spermatophyta</taxon>
        <taxon>Magnoliopsida</taxon>
        <taxon>eudicotyledons</taxon>
        <taxon>Gunneridae</taxon>
        <taxon>Pentapetalae</taxon>
        <taxon>rosids</taxon>
        <taxon>malvids</taxon>
        <taxon>Brassicales</taxon>
        <taxon>Brassicaceae</taxon>
        <taxon>Brassiceae</taxon>
        <taxon>Brassica</taxon>
    </lineage>
</organism>
<dbReference type="AlphaFoldDB" id="A0A8X7VFZ3"/>
<keyword evidence="3" id="KW-1185">Reference proteome</keyword>
<comment type="caution">
    <text evidence="2">The sequence shown here is derived from an EMBL/GenBank/DDBJ whole genome shotgun (WGS) entry which is preliminary data.</text>
</comment>
<protein>
    <submittedName>
        <fullName evidence="2">Uncharacterized protein</fullName>
    </submittedName>
</protein>
<dbReference type="GO" id="GO:0035251">
    <property type="term" value="F:UDP-glucosyltransferase activity"/>
    <property type="evidence" value="ECO:0007669"/>
    <property type="project" value="InterPro"/>
</dbReference>
<dbReference type="EMBL" id="JAAMPC010000005">
    <property type="protein sequence ID" value="KAG2310541.1"/>
    <property type="molecule type" value="Genomic_DNA"/>
</dbReference>
<gene>
    <name evidence="2" type="ORF">Bca52824_022098</name>
</gene>
<evidence type="ECO:0000313" key="2">
    <source>
        <dbReference type="EMBL" id="KAG2310541.1"/>
    </source>
</evidence>
<accession>A0A8X7VFZ3</accession>